<dbReference type="SUPFAM" id="SSF46689">
    <property type="entry name" value="Homeodomain-like"/>
    <property type="match status" value="1"/>
</dbReference>
<dbReference type="PRINTS" id="PR00455">
    <property type="entry name" value="HTHTETR"/>
</dbReference>
<feature type="DNA-binding region" description="H-T-H motif" evidence="4">
    <location>
        <begin position="43"/>
        <end position="62"/>
    </location>
</feature>
<evidence type="ECO:0000313" key="7">
    <source>
        <dbReference type="Proteomes" id="UP000292685"/>
    </source>
</evidence>
<feature type="domain" description="HTH tetR-type" evidence="5">
    <location>
        <begin position="20"/>
        <end position="80"/>
    </location>
</feature>
<dbReference type="Gene3D" id="1.10.357.10">
    <property type="entry name" value="Tetracycline Repressor, domain 2"/>
    <property type="match status" value="1"/>
</dbReference>
<dbReference type="InterPro" id="IPR009057">
    <property type="entry name" value="Homeodomain-like_sf"/>
</dbReference>
<dbReference type="InterPro" id="IPR036271">
    <property type="entry name" value="Tet_transcr_reg_TetR-rel_C_sf"/>
</dbReference>
<dbReference type="PANTHER" id="PTHR30055">
    <property type="entry name" value="HTH-TYPE TRANSCRIPTIONAL REGULATOR RUTR"/>
    <property type="match status" value="1"/>
</dbReference>
<keyword evidence="3" id="KW-0804">Transcription</keyword>
<gene>
    <name evidence="6" type="ORF">EV380_0411</name>
</gene>
<dbReference type="RefSeq" id="WP_130448982.1">
    <property type="nucleotide sequence ID" value="NZ_SHLA01000001.1"/>
</dbReference>
<dbReference type="Proteomes" id="UP000292685">
    <property type="component" value="Unassembled WGS sequence"/>
</dbReference>
<evidence type="ECO:0000256" key="3">
    <source>
        <dbReference type="ARBA" id="ARBA00023163"/>
    </source>
</evidence>
<dbReference type="EMBL" id="SHLA01000001">
    <property type="protein sequence ID" value="RZU60861.1"/>
    <property type="molecule type" value="Genomic_DNA"/>
</dbReference>
<evidence type="ECO:0000259" key="5">
    <source>
        <dbReference type="PROSITE" id="PS50977"/>
    </source>
</evidence>
<comment type="caution">
    <text evidence="6">The sequence shown here is derived from an EMBL/GenBank/DDBJ whole genome shotgun (WGS) entry which is preliminary data.</text>
</comment>
<name>A0A4Q8AB39_9MICC</name>
<keyword evidence="7" id="KW-1185">Reference proteome</keyword>
<organism evidence="6 7">
    <name type="scientific">Zhihengliuella halotolerans</name>
    <dbReference type="NCBI Taxonomy" id="370736"/>
    <lineage>
        <taxon>Bacteria</taxon>
        <taxon>Bacillati</taxon>
        <taxon>Actinomycetota</taxon>
        <taxon>Actinomycetes</taxon>
        <taxon>Micrococcales</taxon>
        <taxon>Micrococcaceae</taxon>
        <taxon>Zhihengliuella</taxon>
    </lineage>
</organism>
<dbReference type="AlphaFoldDB" id="A0A4Q8AB39"/>
<dbReference type="OrthoDB" id="9796019at2"/>
<evidence type="ECO:0000313" key="6">
    <source>
        <dbReference type="EMBL" id="RZU60861.1"/>
    </source>
</evidence>
<keyword evidence="2 4" id="KW-0238">DNA-binding</keyword>
<dbReference type="InterPro" id="IPR050109">
    <property type="entry name" value="HTH-type_TetR-like_transc_reg"/>
</dbReference>
<keyword evidence="1" id="KW-0805">Transcription regulation</keyword>
<protein>
    <submittedName>
        <fullName evidence="6">TetR family transcriptional regulator</fullName>
    </submittedName>
</protein>
<dbReference type="Pfam" id="PF16859">
    <property type="entry name" value="TetR_C_11"/>
    <property type="match status" value="1"/>
</dbReference>
<dbReference type="PANTHER" id="PTHR30055:SF148">
    <property type="entry name" value="TETR-FAMILY TRANSCRIPTIONAL REGULATOR"/>
    <property type="match status" value="1"/>
</dbReference>
<dbReference type="InterPro" id="IPR001647">
    <property type="entry name" value="HTH_TetR"/>
</dbReference>
<dbReference type="GO" id="GO:0000976">
    <property type="term" value="F:transcription cis-regulatory region binding"/>
    <property type="evidence" value="ECO:0007669"/>
    <property type="project" value="TreeGrafter"/>
</dbReference>
<dbReference type="InterPro" id="IPR011075">
    <property type="entry name" value="TetR_C"/>
</dbReference>
<evidence type="ECO:0000256" key="1">
    <source>
        <dbReference type="ARBA" id="ARBA00023015"/>
    </source>
</evidence>
<dbReference type="SUPFAM" id="SSF48498">
    <property type="entry name" value="Tetracyclin repressor-like, C-terminal domain"/>
    <property type="match status" value="1"/>
</dbReference>
<dbReference type="Gene3D" id="1.10.10.60">
    <property type="entry name" value="Homeodomain-like"/>
    <property type="match status" value="1"/>
</dbReference>
<sequence>MTYATHEPSDPGNAGRPTDQDLTQRILLAAATLVIEEGYSALKIEHVAKRAGCGKAAVYRRFTDKGALVAAAIKTHVSLGDIPDRGNLIDDLLDHALQNQSNQRLVDGKRASGQGFTAMFEPDVYVHLWEDFFRLRRDRGVEIIDRAVARGEVPADIDRDLVLDTIAGLTIYRQSIKQIHITGDQFRAVISALVENPPRYLQ</sequence>
<evidence type="ECO:0000256" key="4">
    <source>
        <dbReference type="PROSITE-ProRule" id="PRU00335"/>
    </source>
</evidence>
<dbReference type="GO" id="GO:0003700">
    <property type="term" value="F:DNA-binding transcription factor activity"/>
    <property type="evidence" value="ECO:0007669"/>
    <property type="project" value="TreeGrafter"/>
</dbReference>
<dbReference type="PROSITE" id="PS50977">
    <property type="entry name" value="HTH_TETR_2"/>
    <property type="match status" value="1"/>
</dbReference>
<dbReference type="Pfam" id="PF00440">
    <property type="entry name" value="TetR_N"/>
    <property type="match status" value="1"/>
</dbReference>
<accession>A0A4Q8AB39</accession>
<reference evidence="6 7" key="1">
    <citation type="submission" date="2019-02" db="EMBL/GenBank/DDBJ databases">
        <title>Sequencing the genomes of 1000 actinobacteria strains.</title>
        <authorList>
            <person name="Klenk H.-P."/>
        </authorList>
    </citation>
    <scope>NUCLEOTIDE SEQUENCE [LARGE SCALE GENOMIC DNA]</scope>
    <source>
        <strain evidence="6 7">DSM 17364</strain>
    </source>
</reference>
<proteinExistence type="predicted"/>
<evidence type="ECO:0000256" key="2">
    <source>
        <dbReference type="ARBA" id="ARBA00023125"/>
    </source>
</evidence>